<dbReference type="Gene3D" id="3.30.700.10">
    <property type="entry name" value="Glycoprotein, Type 4 Pilin"/>
    <property type="match status" value="1"/>
</dbReference>
<evidence type="ECO:0000313" key="3">
    <source>
        <dbReference type="EMBL" id="MEA5669025.1"/>
    </source>
</evidence>
<protein>
    <submittedName>
        <fullName evidence="3">Type IV pilin protein</fullName>
    </submittedName>
</protein>
<dbReference type="InterPro" id="IPR031982">
    <property type="entry name" value="PilE-like"/>
</dbReference>
<dbReference type="InterPro" id="IPR012902">
    <property type="entry name" value="N_methyl_site"/>
</dbReference>
<keyword evidence="2" id="KW-0812">Transmembrane</keyword>
<dbReference type="PROSITE" id="PS00409">
    <property type="entry name" value="PROKAR_NTER_METHYL"/>
    <property type="match status" value="1"/>
</dbReference>
<dbReference type="InterPro" id="IPR045584">
    <property type="entry name" value="Pilin-like"/>
</dbReference>
<evidence type="ECO:0000256" key="2">
    <source>
        <dbReference type="SAM" id="Phobius"/>
    </source>
</evidence>
<dbReference type="EMBL" id="JAYFUH010000249">
    <property type="protein sequence ID" value="MEA5669025.1"/>
    <property type="molecule type" value="Genomic_DNA"/>
</dbReference>
<accession>A0ABU5V6N0</accession>
<name>A0ABU5V6N0_9GAMM</name>
<dbReference type="RefSeq" id="WP_323439417.1">
    <property type="nucleotide sequence ID" value="NZ_JAYFUH010000249.1"/>
</dbReference>
<proteinExistence type="predicted"/>
<evidence type="ECO:0000313" key="4">
    <source>
        <dbReference type="Proteomes" id="UP001301653"/>
    </source>
</evidence>
<comment type="caution">
    <text evidence="3">The sequence shown here is derived from an EMBL/GenBank/DDBJ whole genome shotgun (WGS) entry which is preliminary data.</text>
</comment>
<dbReference type="PANTHER" id="PTHR30093">
    <property type="entry name" value="GENERAL SECRETION PATHWAY PROTEIN G"/>
    <property type="match status" value="1"/>
</dbReference>
<keyword evidence="2" id="KW-1133">Transmembrane helix</keyword>
<sequence>MKSAGKLHARVAGFTLIELMIVVAVIAVLAAIAIPNYSEHVRKSHRAQAKADLAEYMQLAERYHTVNNTYVGFALRDSQKQTPREGGAAWYTLEISPDATASTITIVATAAGGQLKDKCGNLSLSQAGEKGASKGDVADCW</sequence>
<dbReference type="Proteomes" id="UP001301653">
    <property type="component" value="Unassembled WGS sequence"/>
</dbReference>
<dbReference type="Pfam" id="PF16732">
    <property type="entry name" value="ComP_DUS"/>
    <property type="match status" value="1"/>
</dbReference>
<gene>
    <name evidence="3" type="ORF">VA603_15875</name>
</gene>
<dbReference type="PANTHER" id="PTHR30093:SF47">
    <property type="entry name" value="TYPE IV PILUS NON-CORE MINOR PILIN PILE"/>
    <property type="match status" value="1"/>
</dbReference>
<reference evidence="3 4" key="1">
    <citation type="submission" date="2023-12" db="EMBL/GenBank/DDBJ databases">
        <title>Stenotrophomonas guangdongensis sp. nov., isolated from wilted pepper plants (Capsicum annuum).</title>
        <authorList>
            <person name="Qiu M."/>
            <person name="Li Y."/>
            <person name="Liu Q."/>
            <person name="Zhang X."/>
            <person name="Huang Y."/>
            <person name="Guo R."/>
            <person name="Hu M."/>
            <person name="Zhou J."/>
            <person name="Zhou X."/>
        </authorList>
    </citation>
    <scope>NUCLEOTIDE SEQUENCE [LARGE SCALE GENOMIC DNA]</scope>
    <source>
        <strain evidence="3 4">MH1</strain>
    </source>
</reference>
<dbReference type="PRINTS" id="PR00813">
    <property type="entry name" value="BCTERIALGSPG"/>
</dbReference>
<dbReference type="NCBIfam" id="TIGR02532">
    <property type="entry name" value="IV_pilin_GFxxxE"/>
    <property type="match status" value="1"/>
</dbReference>
<keyword evidence="2" id="KW-0472">Membrane</keyword>
<keyword evidence="4" id="KW-1185">Reference proteome</keyword>
<feature type="transmembrane region" description="Helical" evidence="2">
    <location>
        <begin position="12"/>
        <end position="34"/>
    </location>
</feature>
<organism evidence="3 4">
    <name type="scientific">Stenotrophomonas capsici</name>
    <dbReference type="NCBI Taxonomy" id="3110230"/>
    <lineage>
        <taxon>Bacteria</taxon>
        <taxon>Pseudomonadati</taxon>
        <taxon>Pseudomonadota</taxon>
        <taxon>Gammaproteobacteria</taxon>
        <taxon>Lysobacterales</taxon>
        <taxon>Lysobacteraceae</taxon>
        <taxon>Stenotrophomonas</taxon>
    </lineage>
</organism>
<evidence type="ECO:0000256" key="1">
    <source>
        <dbReference type="ARBA" id="ARBA00022481"/>
    </source>
</evidence>
<dbReference type="Pfam" id="PF07963">
    <property type="entry name" value="N_methyl"/>
    <property type="match status" value="1"/>
</dbReference>
<dbReference type="InterPro" id="IPR000983">
    <property type="entry name" value="Bac_GSPG_pilin"/>
</dbReference>
<keyword evidence="1" id="KW-0488">Methylation</keyword>
<dbReference type="SUPFAM" id="SSF54523">
    <property type="entry name" value="Pili subunits"/>
    <property type="match status" value="1"/>
</dbReference>